<dbReference type="Proteomes" id="UP000269539">
    <property type="component" value="Unassembled WGS sequence"/>
</dbReference>
<dbReference type="InterPro" id="IPR051164">
    <property type="entry name" value="NmrA-like_oxidored"/>
</dbReference>
<dbReference type="PANTHER" id="PTHR42748:SF28">
    <property type="entry name" value="NMRA-LIKE DOMAIN-CONTAINING PROTEIN"/>
    <property type="match status" value="1"/>
</dbReference>
<keyword evidence="2" id="KW-0521">NADP</keyword>
<evidence type="ECO:0000313" key="6">
    <source>
        <dbReference type="EMBL" id="RMY77469.1"/>
    </source>
</evidence>
<feature type="compositionally biased region" description="Gly residues" evidence="3">
    <location>
        <begin position="1071"/>
        <end position="1080"/>
    </location>
</feature>
<evidence type="ECO:0000313" key="7">
    <source>
        <dbReference type="Proteomes" id="UP000269539"/>
    </source>
</evidence>
<feature type="region of interest" description="Disordered" evidence="3">
    <location>
        <begin position="601"/>
        <end position="1094"/>
    </location>
</feature>
<feature type="compositionally biased region" description="Basic and acidic residues" evidence="3">
    <location>
        <begin position="335"/>
        <end position="346"/>
    </location>
</feature>
<dbReference type="EMBL" id="QWIO01001180">
    <property type="protein sequence ID" value="RMY77469.1"/>
    <property type="molecule type" value="Genomic_DNA"/>
</dbReference>
<dbReference type="Pfam" id="PF05368">
    <property type="entry name" value="NmrA"/>
    <property type="match status" value="1"/>
</dbReference>
<protein>
    <submittedName>
        <fullName evidence="6">Uncharacterized protein</fullName>
    </submittedName>
</protein>
<evidence type="ECO:0000256" key="1">
    <source>
        <dbReference type="ARBA" id="ARBA00006328"/>
    </source>
</evidence>
<feature type="compositionally biased region" description="Pro residues" evidence="3">
    <location>
        <begin position="982"/>
        <end position="1013"/>
    </location>
</feature>
<evidence type="ECO:0000259" key="5">
    <source>
        <dbReference type="Pfam" id="PF24355"/>
    </source>
</evidence>
<reference evidence="6 7" key="1">
    <citation type="journal article" date="2018" name="BMC Genomics">
        <title>Genomic evidence for intraspecific hybridization in a clonal and extremely halotolerant yeast.</title>
        <authorList>
            <person name="Gostincar C."/>
            <person name="Stajich J.E."/>
            <person name="Zupancic J."/>
            <person name="Zalar P."/>
            <person name="Gunde-Cimerman N."/>
        </authorList>
    </citation>
    <scope>NUCLEOTIDE SEQUENCE [LARGE SCALE GENOMIC DNA]</scope>
    <source>
        <strain evidence="6 7">EXF-10513</strain>
    </source>
</reference>
<dbReference type="InterPro" id="IPR036291">
    <property type="entry name" value="NAD(P)-bd_dom_sf"/>
</dbReference>
<evidence type="ECO:0000256" key="3">
    <source>
        <dbReference type="SAM" id="MobiDB-lite"/>
    </source>
</evidence>
<feature type="compositionally biased region" description="Basic residues" evidence="3">
    <location>
        <begin position="698"/>
        <end position="714"/>
    </location>
</feature>
<feature type="compositionally biased region" description="Pro residues" evidence="3">
    <location>
        <begin position="834"/>
        <end position="874"/>
    </location>
</feature>
<proteinExistence type="inferred from homology"/>
<dbReference type="VEuPathDB" id="FungiDB:BTJ68_03938"/>
<feature type="region of interest" description="Disordered" evidence="3">
    <location>
        <begin position="546"/>
        <end position="586"/>
    </location>
</feature>
<dbReference type="SUPFAM" id="SSF51735">
    <property type="entry name" value="NAD(P)-binding Rossmann-fold domains"/>
    <property type="match status" value="1"/>
</dbReference>
<comment type="similarity">
    <text evidence="1">Belongs to the NmrA-type oxidoreductase family.</text>
</comment>
<gene>
    <name evidence="6" type="ORF">D0864_09460</name>
</gene>
<sequence length="1094" mass="121674">MSKLIVVCGATGQLGGSVARRMLNGEGWRVRAITRNVNSQAAQALAAKGAELASADYDDEASLVEVFKDANAIFAVTNFWDYLMQLGQAGAGEKEFNQMLTIARAAQKSSTLEHFIIHTLASGEKLAGKDYICPHWDYKDKAADEIKRSLPDLAKKTTFLGVGFFVSNLFSMLKPLEMPGTYGGHIVVLPCKPETIMWVTDVEHNVGCMVHAVLSNPSRTLPAKYVSVHSDILPLSEVFKTWSKVTGKRVELVQCTPENYEGIMLIFGKELASQVKLNEVATDWYAAYDEDDKVMPEDLGGDISRLHESEDSPGPSIYLHRATSAPATATMNEGPHPDHDGVEDRAAAPNMQPSPEAEKVEQHELAVEEREAFEYWDYLFKPDKTGTDRLKSLLRGLKDVINEHYEPSDNPDLTPTQLAQFYRDLHGNYDQLFLATPSESIAFIYKSLGCLHSLQPQSFAHSTAFADPTVPALKTEGWIMWQTIQLLLGPAEHSEFLREAVRRWDVKDPTTGNVFPKILPRQCFPPEPDRHMVAWYEGVSERLRREAEEEERVRELEAEQAETRRIRDKHAKEDAEDAESAGSKGPALAYFRNPLYRHVDGRPSIVRSSSKRPGMSPRPTMRDKAKDGASTMGHVIRNIGSPHLWDGRGGSRSRSRDKVALERDRRRRSLPDNKHPHHGAHLSEDQATSGSPAPGEHRGHRHRRHASGSHHSHSRPGTSGSADDEWTGPSDDPEAFRHSRPSSSHDSGAHRHPHHSYRLPAEPGLRHSKSHDPTPISSQQREGSDYFGSAAGYDERRRSSAHDATSPPATAEGGPGLFRPSASPLFATHVARQPQPPPPSGMPPPPGMRPMSGAPPPPRPRSGGPPPDMDPYPPRRGVSLRGPHGRPISPGPMEADHRTDPRRDPRDPRDRYDSPRRRARFDHSPPSRDYDDRDRPPPSGRPYPPHHEHGRRSRPQSMDLPPGGGMYPPPGPRGDPRRNSPPSIPPGSAPPFDPRGAPYPPHDVPHRGPPFPDPYRERERERSRRRSRRREAKMSTSDLSPESDDPEDSERAAEQRRQGRPKQTRFEGDGKSPGGKGKGPVTGVDGRRYAPVNW</sequence>
<evidence type="ECO:0000256" key="2">
    <source>
        <dbReference type="ARBA" id="ARBA00022857"/>
    </source>
</evidence>
<organism evidence="6 7">
    <name type="scientific">Hortaea werneckii</name>
    <name type="common">Black yeast</name>
    <name type="synonym">Cladosporium werneckii</name>
    <dbReference type="NCBI Taxonomy" id="91943"/>
    <lineage>
        <taxon>Eukaryota</taxon>
        <taxon>Fungi</taxon>
        <taxon>Dikarya</taxon>
        <taxon>Ascomycota</taxon>
        <taxon>Pezizomycotina</taxon>
        <taxon>Dothideomycetes</taxon>
        <taxon>Dothideomycetidae</taxon>
        <taxon>Mycosphaerellales</taxon>
        <taxon>Teratosphaeriaceae</taxon>
        <taxon>Hortaea</taxon>
    </lineage>
</organism>
<feature type="domain" description="DUF7514" evidence="5">
    <location>
        <begin position="378"/>
        <end position="539"/>
    </location>
</feature>
<comment type="caution">
    <text evidence="6">The sequence shown here is derived from an EMBL/GenBank/DDBJ whole genome shotgun (WGS) entry which is preliminary data.</text>
</comment>
<dbReference type="Gene3D" id="3.90.25.10">
    <property type="entry name" value="UDP-galactose 4-epimerase, domain 1"/>
    <property type="match status" value="1"/>
</dbReference>
<dbReference type="GO" id="GO:0005634">
    <property type="term" value="C:nucleus"/>
    <property type="evidence" value="ECO:0007669"/>
    <property type="project" value="TreeGrafter"/>
</dbReference>
<dbReference type="AlphaFoldDB" id="A0A3M7ELH0"/>
<feature type="compositionally biased region" description="Basic and acidic residues" evidence="3">
    <location>
        <begin position="546"/>
        <end position="573"/>
    </location>
</feature>
<evidence type="ECO:0000259" key="4">
    <source>
        <dbReference type="Pfam" id="PF05368"/>
    </source>
</evidence>
<accession>A0A3M7ELH0</accession>
<feature type="domain" description="NmrA-like" evidence="4">
    <location>
        <begin position="1"/>
        <end position="289"/>
    </location>
</feature>
<feature type="compositionally biased region" description="Basic and acidic residues" evidence="3">
    <location>
        <begin position="894"/>
        <end position="936"/>
    </location>
</feature>
<dbReference type="InterPro" id="IPR008030">
    <property type="entry name" value="NmrA-like"/>
</dbReference>
<feature type="compositionally biased region" description="Basic and acidic residues" evidence="3">
    <location>
        <begin position="654"/>
        <end position="674"/>
    </location>
</feature>
<dbReference type="InterPro" id="IPR055936">
    <property type="entry name" value="DUF7514"/>
</dbReference>
<name>A0A3M7ELH0_HORWE</name>
<dbReference type="Gene3D" id="3.40.50.720">
    <property type="entry name" value="NAD(P)-binding Rossmann-like Domain"/>
    <property type="match status" value="1"/>
</dbReference>
<dbReference type="Pfam" id="PF24355">
    <property type="entry name" value="DUF7514"/>
    <property type="match status" value="1"/>
</dbReference>
<feature type="region of interest" description="Disordered" evidence="3">
    <location>
        <begin position="328"/>
        <end position="355"/>
    </location>
</feature>
<dbReference type="PANTHER" id="PTHR42748">
    <property type="entry name" value="NITROGEN METABOLITE REPRESSION PROTEIN NMRA FAMILY MEMBER"/>
    <property type="match status" value="1"/>
</dbReference>